<evidence type="ECO:0000256" key="2">
    <source>
        <dbReference type="ARBA" id="ARBA00006690"/>
    </source>
</evidence>
<evidence type="ECO:0000256" key="6">
    <source>
        <dbReference type="ARBA" id="ARBA00023136"/>
    </source>
</evidence>
<comment type="similarity">
    <text evidence="2">Belongs to the CRT-like transporter family.</text>
</comment>
<accession>A0AA35WP86</accession>
<feature type="transmembrane region" description="Helical" evidence="7">
    <location>
        <begin position="325"/>
        <end position="345"/>
    </location>
</feature>
<feature type="transmembrane region" description="Helical" evidence="7">
    <location>
        <begin position="113"/>
        <end position="132"/>
    </location>
</feature>
<feature type="transmembrane region" description="Helical" evidence="7">
    <location>
        <begin position="300"/>
        <end position="318"/>
    </location>
</feature>
<dbReference type="PANTHER" id="PTHR31326">
    <property type="entry name" value="PROTEIN CLT2, CHLOROPLASTIC"/>
    <property type="match status" value="1"/>
</dbReference>
<dbReference type="Proteomes" id="UP001174909">
    <property type="component" value="Unassembled WGS sequence"/>
</dbReference>
<keyword evidence="5 7" id="KW-1133">Transmembrane helix</keyword>
<name>A0AA35WP86_GEOBA</name>
<evidence type="ECO:0000256" key="5">
    <source>
        <dbReference type="ARBA" id="ARBA00022989"/>
    </source>
</evidence>
<sequence>MRKVAILERLKKHKELLIAVNVLFAALAISGQVGQNVTLPLWASAATASCQHGASNSSNSTNGTTGNGLSMDPFFVLSSASFSFVVIFGVLTLVSAAFGAVTIDDIRFPQWQLFLIGLFDAFNGVLIVYSSPSSRTPPFLQAILGNFLIPLTIIFRLILLRKRPQLIKLMCAVVVFLGLVLSLIPVITGMDASDNSSYLNQSTAARILWPMCFMLGFVPAAVMNVIEEKSLKDKRNVNMFYLLFCSSLYQLITVFVFFWTDLIPHFGYTSNIHEFGENYKYALSCFFGGSGCTYVPGLRGSVFIAMYTVSYIGGGLLLRYAEGATYLAVVNAVVTPLGALFWSLFQTDDCGAFFLGPHANSLTYFSIPGLLLMVPAIFIYNLMVSEVDPLERFLKKLVGLRGGLSIQADKEEKTAILSDGSDSDMM</sequence>
<keyword evidence="3" id="KW-0813">Transport</keyword>
<evidence type="ECO:0000313" key="9">
    <source>
        <dbReference type="Proteomes" id="UP001174909"/>
    </source>
</evidence>
<dbReference type="EMBL" id="CASHTH010002296">
    <property type="protein sequence ID" value="CAI8027744.1"/>
    <property type="molecule type" value="Genomic_DNA"/>
</dbReference>
<protein>
    <submittedName>
        <fullName evidence="8">Crt homolog 2</fullName>
    </submittedName>
</protein>
<reference evidence="8" key="1">
    <citation type="submission" date="2023-03" db="EMBL/GenBank/DDBJ databases">
        <authorList>
            <person name="Steffen K."/>
            <person name="Cardenas P."/>
        </authorList>
    </citation>
    <scope>NUCLEOTIDE SEQUENCE</scope>
</reference>
<feature type="transmembrane region" description="Helical" evidence="7">
    <location>
        <begin position="365"/>
        <end position="384"/>
    </location>
</feature>
<feature type="transmembrane region" description="Helical" evidence="7">
    <location>
        <begin position="166"/>
        <end position="187"/>
    </location>
</feature>
<evidence type="ECO:0000256" key="4">
    <source>
        <dbReference type="ARBA" id="ARBA00022692"/>
    </source>
</evidence>
<dbReference type="InterPro" id="IPR013936">
    <property type="entry name" value="CRT-like"/>
</dbReference>
<keyword evidence="9" id="KW-1185">Reference proteome</keyword>
<organism evidence="8 9">
    <name type="scientific">Geodia barretti</name>
    <name type="common">Barrett's horny sponge</name>
    <dbReference type="NCBI Taxonomy" id="519541"/>
    <lineage>
        <taxon>Eukaryota</taxon>
        <taxon>Metazoa</taxon>
        <taxon>Porifera</taxon>
        <taxon>Demospongiae</taxon>
        <taxon>Heteroscleromorpha</taxon>
        <taxon>Tetractinellida</taxon>
        <taxon>Astrophorina</taxon>
        <taxon>Geodiidae</taxon>
        <taxon>Geodia</taxon>
    </lineage>
</organism>
<evidence type="ECO:0000313" key="8">
    <source>
        <dbReference type="EMBL" id="CAI8027744.1"/>
    </source>
</evidence>
<dbReference type="PANTHER" id="PTHR31326:SF1">
    <property type="entry name" value="PROTEIN CLT2, CHLOROPLASTIC"/>
    <property type="match status" value="1"/>
</dbReference>
<dbReference type="GO" id="GO:0016020">
    <property type="term" value="C:membrane"/>
    <property type="evidence" value="ECO:0007669"/>
    <property type="project" value="UniProtKB-SubCell"/>
</dbReference>
<keyword evidence="6 7" id="KW-0472">Membrane</keyword>
<dbReference type="Pfam" id="PF08627">
    <property type="entry name" value="CRT-like"/>
    <property type="match status" value="1"/>
</dbReference>
<evidence type="ECO:0000256" key="7">
    <source>
        <dbReference type="SAM" id="Phobius"/>
    </source>
</evidence>
<dbReference type="AlphaFoldDB" id="A0AA35WP86"/>
<evidence type="ECO:0000256" key="3">
    <source>
        <dbReference type="ARBA" id="ARBA00022448"/>
    </source>
</evidence>
<feature type="transmembrane region" description="Helical" evidence="7">
    <location>
        <begin position="138"/>
        <end position="159"/>
    </location>
</feature>
<gene>
    <name evidence="8" type="ORF">GBAR_LOCUS15808</name>
</gene>
<feature type="transmembrane region" description="Helical" evidence="7">
    <location>
        <begin position="74"/>
        <end position="101"/>
    </location>
</feature>
<evidence type="ECO:0000256" key="1">
    <source>
        <dbReference type="ARBA" id="ARBA00004141"/>
    </source>
</evidence>
<keyword evidence="4 7" id="KW-0812">Transmembrane</keyword>
<feature type="transmembrane region" description="Helical" evidence="7">
    <location>
        <begin position="238"/>
        <end position="259"/>
    </location>
</feature>
<comment type="caution">
    <text evidence="8">The sequence shown here is derived from an EMBL/GenBank/DDBJ whole genome shotgun (WGS) entry which is preliminary data.</text>
</comment>
<feature type="transmembrane region" description="Helical" evidence="7">
    <location>
        <begin position="207"/>
        <end position="226"/>
    </location>
</feature>
<comment type="subcellular location">
    <subcellularLocation>
        <location evidence="1">Membrane</location>
        <topology evidence="1">Multi-pass membrane protein</topology>
    </subcellularLocation>
</comment>
<proteinExistence type="inferred from homology"/>